<keyword evidence="2" id="KW-1185">Reference proteome</keyword>
<dbReference type="Proteomes" id="UP001383392">
    <property type="component" value="Unassembled WGS sequence"/>
</dbReference>
<protein>
    <submittedName>
        <fullName evidence="1">Uncharacterized protein</fullName>
    </submittedName>
</protein>
<gene>
    <name evidence="1" type="ORF">OC712_02145</name>
</gene>
<comment type="caution">
    <text evidence="1">The sequence shown here is derived from an EMBL/GenBank/DDBJ whole genome shotgun (WGS) entry which is preliminary data.</text>
</comment>
<name>A0ABU8ZSM1_9MOLU</name>
<reference evidence="1 2" key="1">
    <citation type="journal article" date="2023" name="Int. J. Syst. Evol. Microbiol.">
        <title>The observation of taxonomic boundaries for the 16SrII and 16SrXXV phytoplasmas using genome-based delimitation.</title>
        <authorList>
            <person name="Rodrigues Jardim B."/>
            <person name="Tran-Nguyen L.T.T."/>
            <person name="Gambley C."/>
            <person name="Al-Sadi A.M."/>
            <person name="Al-Subhi A.M."/>
            <person name="Foissac X."/>
            <person name="Salar P."/>
            <person name="Cai H."/>
            <person name="Yang J.Y."/>
            <person name="Davis R."/>
            <person name="Jones L."/>
            <person name="Rodoni B."/>
            <person name="Constable F.E."/>
        </authorList>
    </citation>
    <scope>NUCLEOTIDE SEQUENCE [LARGE SCALE GENOMIC DNA]</scope>
    <source>
        <strain evidence="1">BAWM-OMN-P75</strain>
    </source>
</reference>
<evidence type="ECO:0000313" key="1">
    <source>
        <dbReference type="EMBL" id="MEK0309272.1"/>
    </source>
</evidence>
<dbReference type="EMBL" id="JAOSJG010000023">
    <property type="protein sequence ID" value="MEK0309272.1"/>
    <property type="molecule type" value="Genomic_DNA"/>
</dbReference>
<sequence>MWPWVVYSWDKIKKMRNHKGNPDITINRFIFQGRAHLTDCLKAECCENCERTTQLPIHHIGTVRNANHPRIMNKSQGIM</sequence>
<proteinExistence type="predicted"/>
<evidence type="ECO:0000313" key="2">
    <source>
        <dbReference type="Proteomes" id="UP001383392"/>
    </source>
</evidence>
<accession>A0ABU8ZSM1</accession>
<organism evidence="1 2">
    <name type="scientific">Candidatus Phytoplasma citri</name>
    <dbReference type="NCBI Taxonomy" id="180978"/>
    <lineage>
        <taxon>Bacteria</taxon>
        <taxon>Bacillati</taxon>
        <taxon>Mycoplasmatota</taxon>
        <taxon>Mollicutes</taxon>
        <taxon>Acholeplasmatales</taxon>
        <taxon>Acholeplasmataceae</taxon>
        <taxon>Candidatus Phytoplasma</taxon>
        <taxon>16SrII (Peanut WB group)</taxon>
    </lineage>
</organism>
<dbReference type="RefSeq" id="WP_340482587.1">
    <property type="nucleotide sequence ID" value="NZ_JAOSJG010000023.1"/>
</dbReference>